<feature type="transmembrane region" description="Helical" evidence="1">
    <location>
        <begin position="188"/>
        <end position="209"/>
    </location>
</feature>
<dbReference type="EMBL" id="CP036426">
    <property type="protein sequence ID" value="QDV33406.1"/>
    <property type="molecule type" value="Genomic_DNA"/>
</dbReference>
<keyword evidence="1" id="KW-1133">Transmembrane helix</keyword>
<gene>
    <name evidence="2" type="ORF">ElP_12770</name>
</gene>
<evidence type="ECO:0000313" key="2">
    <source>
        <dbReference type="EMBL" id="QDV33406.1"/>
    </source>
</evidence>
<proteinExistence type="predicted"/>
<evidence type="ECO:0000313" key="3">
    <source>
        <dbReference type="Proteomes" id="UP000317835"/>
    </source>
</evidence>
<evidence type="ECO:0000256" key="1">
    <source>
        <dbReference type="SAM" id="Phobius"/>
    </source>
</evidence>
<reference evidence="2 3" key="1">
    <citation type="submission" date="2019-02" db="EMBL/GenBank/DDBJ databases">
        <title>Deep-cultivation of Planctomycetes and their phenomic and genomic characterization uncovers novel biology.</title>
        <authorList>
            <person name="Wiegand S."/>
            <person name="Jogler M."/>
            <person name="Boedeker C."/>
            <person name="Pinto D."/>
            <person name="Vollmers J."/>
            <person name="Rivas-Marin E."/>
            <person name="Kohn T."/>
            <person name="Peeters S.H."/>
            <person name="Heuer A."/>
            <person name="Rast P."/>
            <person name="Oberbeckmann S."/>
            <person name="Bunk B."/>
            <person name="Jeske O."/>
            <person name="Meyerdierks A."/>
            <person name="Storesund J.E."/>
            <person name="Kallscheuer N."/>
            <person name="Luecker S."/>
            <person name="Lage O.M."/>
            <person name="Pohl T."/>
            <person name="Merkel B.J."/>
            <person name="Hornburger P."/>
            <person name="Mueller R.-W."/>
            <person name="Bruemmer F."/>
            <person name="Labrenz M."/>
            <person name="Spormann A.M."/>
            <person name="Op den Camp H."/>
            <person name="Overmann J."/>
            <person name="Amann R."/>
            <person name="Jetten M.S.M."/>
            <person name="Mascher T."/>
            <person name="Medema M.H."/>
            <person name="Devos D.P."/>
            <person name="Kaster A.-K."/>
            <person name="Ovreas L."/>
            <person name="Rohde M."/>
            <person name="Galperin M.Y."/>
            <person name="Jogler C."/>
        </authorList>
    </citation>
    <scope>NUCLEOTIDE SEQUENCE [LARGE SCALE GENOMIC DNA]</scope>
    <source>
        <strain evidence="2 3">ElP</strain>
    </source>
</reference>
<feature type="transmembrane region" description="Helical" evidence="1">
    <location>
        <begin position="20"/>
        <end position="48"/>
    </location>
</feature>
<protein>
    <recommendedName>
        <fullName evidence="4">DUF4199 domain-containing protein</fullName>
    </recommendedName>
</protein>
<dbReference type="OrthoDB" id="285645at2"/>
<keyword evidence="1" id="KW-0812">Transmembrane</keyword>
<dbReference type="AlphaFoldDB" id="A0A518GXS9"/>
<name>A0A518GXS9_9BACT</name>
<evidence type="ECO:0008006" key="4">
    <source>
        <dbReference type="Google" id="ProtNLM"/>
    </source>
</evidence>
<feature type="transmembrane region" description="Helical" evidence="1">
    <location>
        <begin position="60"/>
        <end position="83"/>
    </location>
</feature>
<dbReference type="KEGG" id="tpla:ElP_12770"/>
<keyword evidence="3" id="KW-1185">Reference proteome</keyword>
<keyword evidence="1" id="KW-0472">Membrane</keyword>
<feature type="transmembrane region" description="Helical" evidence="1">
    <location>
        <begin position="95"/>
        <end position="115"/>
    </location>
</feature>
<organism evidence="2 3">
    <name type="scientific">Tautonia plasticadhaerens</name>
    <dbReference type="NCBI Taxonomy" id="2527974"/>
    <lineage>
        <taxon>Bacteria</taxon>
        <taxon>Pseudomonadati</taxon>
        <taxon>Planctomycetota</taxon>
        <taxon>Planctomycetia</taxon>
        <taxon>Isosphaerales</taxon>
        <taxon>Isosphaeraceae</taxon>
        <taxon>Tautonia</taxon>
    </lineage>
</organism>
<sequence length="232" mass="24395">MADEMNRPDTTDIMAVKSRVSWQAIFAGAMVAVTFYVVLMLLGVALLGEAVARNADGSSIGFGGAIYTALTLLISFFFGGWATSRLAVGESKLEAVLYGLILWGLLFIGLFGLLASGVRAGFSGMIGGATGAYAEAAPAGTGTNVDRMTSLMERAGLGEEQVAQVRTFAEDPENQITREQVVQVSREAAWWSLLGVVVSLTSVIFGSLVGSGELPVPVPVIGVRRTTVIRRS</sequence>
<dbReference type="Proteomes" id="UP000317835">
    <property type="component" value="Chromosome"/>
</dbReference>
<accession>A0A518GXS9</accession>